<dbReference type="GO" id="GO:0006935">
    <property type="term" value="P:chemotaxis"/>
    <property type="evidence" value="ECO:0007669"/>
    <property type="project" value="UniProtKB-KW"/>
</dbReference>
<dbReference type="Pfam" id="PF07194">
    <property type="entry name" value="P2"/>
    <property type="match status" value="1"/>
</dbReference>
<evidence type="ECO:0000256" key="1">
    <source>
        <dbReference type="ARBA" id="ARBA00000085"/>
    </source>
</evidence>
<dbReference type="InterPro" id="IPR037006">
    <property type="entry name" value="CheA-like_homodim_sf"/>
</dbReference>
<dbReference type="Proteomes" id="UP000077407">
    <property type="component" value="Unassembled WGS sequence"/>
</dbReference>
<dbReference type="Gene3D" id="2.30.30.40">
    <property type="entry name" value="SH3 Domains"/>
    <property type="match status" value="1"/>
</dbReference>
<dbReference type="SUPFAM" id="SSF55052">
    <property type="entry name" value="CheY-binding domain of CheA"/>
    <property type="match status" value="1"/>
</dbReference>
<dbReference type="Gene3D" id="1.20.120.160">
    <property type="entry name" value="HPT domain"/>
    <property type="match status" value="1"/>
</dbReference>
<dbReference type="InterPro" id="IPR035891">
    <property type="entry name" value="CheY-binding_CheA"/>
</dbReference>
<dbReference type="AlphaFoldDB" id="A0A166SEY1"/>
<evidence type="ECO:0000256" key="8">
    <source>
        <dbReference type="ARBA" id="ARBA00022679"/>
    </source>
</evidence>
<dbReference type="InterPro" id="IPR037052">
    <property type="entry name" value="CheA-like_P2_sf"/>
</dbReference>
<dbReference type="PRINTS" id="PR00344">
    <property type="entry name" value="BCTRLSENSOR"/>
</dbReference>
<dbReference type="OrthoDB" id="9803176at2"/>
<name>A0A166SEY1_9CLOT</name>
<evidence type="ECO:0000256" key="13">
    <source>
        <dbReference type="ARBA" id="ARBA00035100"/>
    </source>
</evidence>
<dbReference type="PROSITE" id="PS50894">
    <property type="entry name" value="HPT"/>
    <property type="match status" value="1"/>
</dbReference>
<dbReference type="InterPro" id="IPR036641">
    <property type="entry name" value="HPT_dom_sf"/>
</dbReference>
<dbReference type="InterPro" id="IPR002545">
    <property type="entry name" value="CheW-lke_dom"/>
</dbReference>
<feature type="domain" description="HPt" evidence="17">
    <location>
        <begin position="3"/>
        <end position="110"/>
    </location>
</feature>
<dbReference type="PANTHER" id="PTHR43395">
    <property type="entry name" value="SENSOR HISTIDINE KINASE CHEA"/>
    <property type="match status" value="1"/>
</dbReference>
<evidence type="ECO:0000259" key="15">
    <source>
        <dbReference type="PROSITE" id="PS50109"/>
    </source>
</evidence>
<evidence type="ECO:0000313" key="19">
    <source>
        <dbReference type="Proteomes" id="UP000077407"/>
    </source>
</evidence>
<evidence type="ECO:0000256" key="14">
    <source>
        <dbReference type="PROSITE-ProRule" id="PRU00110"/>
    </source>
</evidence>
<reference evidence="18 19" key="1">
    <citation type="journal article" date="2015" name="Biotechnol. Bioeng.">
        <title>Genome sequence and phenotypic characterization of Caulobacter segnis.</title>
        <authorList>
            <person name="Patel S."/>
            <person name="Fletcher B."/>
            <person name="Scott D.C."/>
            <person name="Ely B."/>
        </authorList>
    </citation>
    <scope>NUCLEOTIDE SEQUENCE [LARGE SCALE GENOMIC DNA]</scope>
    <source>
        <strain evidence="18 19">ERI-2</strain>
    </source>
</reference>
<evidence type="ECO:0000259" key="17">
    <source>
        <dbReference type="PROSITE" id="PS50894"/>
    </source>
</evidence>
<dbReference type="PANTHER" id="PTHR43395:SF10">
    <property type="entry name" value="CHEMOTAXIS PROTEIN CHEA"/>
    <property type="match status" value="1"/>
</dbReference>
<feature type="domain" description="CheW-like" evidence="16">
    <location>
        <begin position="523"/>
        <end position="661"/>
    </location>
</feature>
<evidence type="ECO:0000256" key="11">
    <source>
        <dbReference type="ARBA" id="ARBA00022840"/>
    </source>
</evidence>
<dbReference type="Pfam" id="PF02895">
    <property type="entry name" value="H-kinase_dim"/>
    <property type="match status" value="1"/>
</dbReference>
<evidence type="ECO:0000256" key="9">
    <source>
        <dbReference type="ARBA" id="ARBA00022741"/>
    </source>
</evidence>
<dbReference type="Pfam" id="PF02518">
    <property type="entry name" value="HATPase_c"/>
    <property type="match status" value="1"/>
</dbReference>
<comment type="catalytic activity">
    <reaction evidence="1">
        <text>ATP + protein L-histidine = ADP + protein N-phospho-L-histidine.</text>
        <dbReference type="EC" id="2.7.13.3"/>
    </reaction>
</comment>
<dbReference type="PATRIC" id="fig|1538.10.peg.667"/>
<evidence type="ECO:0000256" key="6">
    <source>
        <dbReference type="ARBA" id="ARBA00022500"/>
    </source>
</evidence>
<dbReference type="EMBL" id="LITT01000002">
    <property type="protein sequence ID" value="OAA92097.1"/>
    <property type="molecule type" value="Genomic_DNA"/>
</dbReference>
<evidence type="ECO:0000256" key="7">
    <source>
        <dbReference type="ARBA" id="ARBA00022553"/>
    </source>
</evidence>
<dbReference type="SUPFAM" id="SSF47226">
    <property type="entry name" value="Histidine-containing phosphotransfer domain, HPT domain"/>
    <property type="match status" value="1"/>
</dbReference>
<keyword evidence="11" id="KW-0067">ATP-binding</keyword>
<dbReference type="SUPFAM" id="SSF55874">
    <property type="entry name" value="ATPase domain of HSP90 chaperone/DNA topoisomerase II/histidine kinase"/>
    <property type="match status" value="1"/>
</dbReference>
<comment type="caution">
    <text evidence="18">The sequence shown here is derived from an EMBL/GenBank/DDBJ whole genome shotgun (WGS) entry which is preliminary data.</text>
</comment>
<dbReference type="SMART" id="SM00073">
    <property type="entry name" value="HPT"/>
    <property type="match status" value="1"/>
</dbReference>
<keyword evidence="9" id="KW-0547">Nucleotide-binding</keyword>
<dbReference type="InterPro" id="IPR010808">
    <property type="entry name" value="CheA_P2-bd"/>
</dbReference>
<dbReference type="CDD" id="cd16916">
    <property type="entry name" value="HATPase_CheA-like"/>
    <property type="match status" value="1"/>
</dbReference>
<evidence type="ECO:0000256" key="12">
    <source>
        <dbReference type="ARBA" id="ARBA00023012"/>
    </source>
</evidence>
<dbReference type="Pfam" id="PF01584">
    <property type="entry name" value="CheW"/>
    <property type="match status" value="1"/>
</dbReference>
<evidence type="ECO:0000256" key="10">
    <source>
        <dbReference type="ARBA" id="ARBA00022777"/>
    </source>
</evidence>
<dbReference type="InterPro" id="IPR036097">
    <property type="entry name" value="HisK_dim/P_sf"/>
</dbReference>
<comment type="function">
    <text evidence="13">Involved in the transmission of sensory signals from the chemoreceptors to the flagellar motors. CheA is autophosphorylated; it can transfer its phosphate group to either CheB or CheY.</text>
</comment>
<keyword evidence="5" id="KW-0963">Cytoplasm</keyword>
<dbReference type="FunFam" id="3.30.565.10:FF:000016">
    <property type="entry name" value="Chemotaxis protein CheA, putative"/>
    <property type="match status" value="1"/>
</dbReference>
<dbReference type="Pfam" id="PF01627">
    <property type="entry name" value="Hpt"/>
    <property type="match status" value="1"/>
</dbReference>
<dbReference type="SUPFAM" id="SSF50341">
    <property type="entry name" value="CheW-like"/>
    <property type="match status" value="1"/>
</dbReference>
<dbReference type="InterPro" id="IPR036061">
    <property type="entry name" value="CheW-like_dom_sf"/>
</dbReference>
<dbReference type="PROSITE" id="PS50109">
    <property type="entry name" value="HIS_KIN"/>
    <property type="match status" value="1"/>
</dbReference>
<evidence type="ECO:0000259" key="16">
    <source>
        <dbReference type="PROSITE" id="PS50851"/>
    </source>
</evidence>
<keyword evidence="7 14" id="KW-0597">Phosphoprotein</keyword>
<dbReference type="GO" id="GO:0005737">
    <property type="term" value="C:cytoplasm"/>
    <property type="evidence" value="ECO:0007669"/>
    <property type="project" value="UniProtKB-SubCell"/>
</dbReference>
<dbReference type="InterPro" id="IPR003594">
    <property type="entry name" value="HATPase_dom"/>
</dbReference>
<dbReference type="GO" id="GO:0000155">
    <property type="term" value="F:phosphorelay sensor kinase activity"/>
    <property type="evidence" value="ECO:0007669"/>
    <property type="project" value="InterPro"/>
</dbReference>
<dbReference type="GO" id="GO:0005524">
    <property type="term" value="F:ATP binding"/>
    <property type="evidence" value="ECO:0007669"/>
    <property type="project" value="UniProtKB-KW"/>
</dbReference>
<sequence length="661" mass="75009">MSDKSSDDVILESYIFETSQLIDQLETLILENESGNCYSEETINEIFRIMHTIKGSSAMMSYEYISKLAHSIEDLFYFLREEKPKDVDYESLSDLILRCVDFIKVELEKIKNGDKVDGSCDSIIDNNRNFLIKLKDRNSKEDVNKENVGETKLAINVYETVVFFEDDCEMENLRAYTVVETLREFSEEVNYIPKDIMENDDTCKTIHESGFKIFIKSHKSYDELSEILNHTVFLKTFKLEKVENAEQFHQSTKPNQSTNVCDENTKDKSIIQDFINVKVDKLDKLMYLVEEMVIAEAMVTQNPDLRGMKLSNFEKSSRQLHKITSELQDVIMSVRMVPISIVFHKMNRIVRDMSKKLKKQVHLKLIGEDTEVDKNIIEHISDPLMHLVRNSIDHGIESVEDRKCLGKSKTGTVTLEAKNEGNDIVITVKDDGSGLDKKSILEKAISNGILKKNPEEVSDQEIYNLIFIPGFSTNQNVTEFSGRGVGMDVVVKNIQDVGGSVSIDSLENGGSTTTMKIPRTLAIIDGMNIRVGNSYYTIPITSIKELFSVEKNNVISNMNDDEMIMVRGECYPIVRIQRLYNITTNVKNLEDGVIVMVEKDNRGLCIFADELVGQQQVVVKCLPNYIKKIKNIDGIEGCTLLGDGSISLILDVGELVNMLGK</sequence>
<evidence type="ECO:0000256" key="4">
    <source>
        <dbReference type="ARBA" id="ARBA00021495"/>
    </source>
</evidence>
<comment type="subcellular location">
    <subcellularLocation>
        <location evidence="2">Cytoplasm</location>
    </subcellularLocation>
</comment>
<keyword evidence="8 18" id="KW-0808">Transferase</keyword>
<evidence type="ECO:0000313" key="18">
    <source>
        <dbReference type="EMBL" id="OAA92097.1"/>
    </source>
</evidence>
<dbReference type="SMART" id="SM01231">
    <property type="entry name" value="H-kinase_dim"/>
    <property type="match status" value="1"/>
</dbReference>
<dbReference type="InterPro" id="IPR036890">
    <property type="entry name" value="HATPase_C_sf"/>
</dbReference>
<dbReference type="Gene3D" id="3.30.70.1110">
    <property type="entry name" value="Histidine kinase CheA-like, P2 response regulator-binding domain"/>
    <property type="match status" value="1"/>
</dbReference>
<accession>A0A166SEY1</accession>
<dbReference type="EC" id="2.7.13.3" evidence="3"/>
<feature type="domain" description="Histidine kinase" evidence="15">
    <location>
        <begin position="316"/>
        <end position="521"/>
    </location>
</feature>
<keyword evidence="10" id="KW-0418">Kinase</keyword>
<keyword evidence="6" id="KW-0145">Chemotaxis</keyword>
<dbReference type="Gene3D" id="3.30.565.10">
    <property type="entry name" value="Histidine kinase-like ATPase, C-terminal domain"/>
    <property type="match status" value="1"/>
</dbReference>
<dbReference type="SUPFAM" id="SSF47384">
    <property type="entry name" value="Homodimeric domain of signal transducing histidine kinase"/>
    <property type="match status" value="1"/>
</dbReference>
<dbReference type="InterPro" id="IPR005467">
    <property type="entry name" value="His_kinase_dom"/>
</dbReference>
<dbReference type="InterPro" id="IPR051315">
    <property type="entry name" value="Bact_Chemotaxis_CheA"/>
</dbReference>
<dbReference type="PROSITE" id="PS50851">
    <property type="entry name" value="CHEW"/>
    <property type="match status" value="1"/>
</dbReference>
<dbReference type="InterPro" id="IPR008207">
    <property type="entry name" value="Sig_transdc_His_kin_Hpt_dom"/>
</dbReference>
<organism evidence="18 19">
    <name type="scientific">Clostridium ljungdahlii</name>
    <dbReference type="NCBI Taxonomy" id="1538"/>
    <lineage>
        <taxon>Bacteria</taxon>
        <taxon>Bacillati</taxon>
        <taxon>Bacillota</taxon>
        <taxon>Clostridia</taxon>
        <taxon>Eubacteriales</taxon>
        <taxon>Clostridiaceae</taxon>
        <taxon>Clostridium</taxon>
    </lineage>
</organism>
<dbReference type="CDD" id="cd00088">
    <property type="entry name" value="HPT"/>
    <property type="match status" value="1"/>
</dbReference>
<dbReference type="InterPro" id="IPR004358">
    <property type="entry name" value="Sig_transdc_His_kin-like_C"/>
</dbReference>
<dbReference type="Gene3D" id="1.10.287.560">
    <property type="entry name" value="Histidine kinase CheA-like, homodimeric domain"/>
    <property type="match status" value="1"/>
</dbReference>
<evidence type="ECO:0000256" key="3">
    <source>
        <dbReference type="ARBA" id="ARBA00012438"/>
    </source>
</evidence>
<dbReference type="RefSeq" id="WP_063553841.1">
    <property type="nucleotide sequence ID" value="NZ_LITT01000002.1"/>
</dbReference>
<keyword evidence="12" id="KW-0902">Two-component regulatory system</keyword>
<feature type="modified residue" description="Phosphohistidine" evidence="14">
    <location>
        <position position="51"/>
    </location>
</feature>
<protein>
    <recommendedName>
        <fullName evidence="4">Chemotaxis protein CheA</fullName>
        <ecNumber evidence="3">2.7.13.3</ecNumber>
    </recommendedName>
</protein>
<dbReference type="SMART" id="SM00387">
    <property type="entry name" value="HATPase_c"/>
    <property type="match status" value="1"/>
</dbReference>
<evidence type="ECO:0000256" key="2">
    <source>
        <dbReference type="ARBA" id="ARBA00004496"/>
    </source>
</evidence>
<dbReference type="InterPro" id="IPR004105">
    <property type="entry name" value="CheA-like_dim"/>
</dbReference>
<dbReference type="SMART" id="SM00260">
    <property type="entry name" value="CheW"/>
    <property type="match status" value="1"/>
</dbReference>
<gene>
    <name evidence="18" type="primary">cheA_1</name>
    <name evidence="18" type="ORF">WY13_00184</name>
</gene>
<evidence type="ECO:0000256" key="5">
    <source>
        <dbReference type="ARBA" id="ARBA00022490"/>
    </source>
</evidence>
<proteinExistence type="predicted"/>